<proteinExistence type="predicted"/>
<dbReference type="OrthoDB" id="3196622at2"/>
<dbReference type="RefSeq" id="WP_151625997.1">
    <property type="nucleotide sequence ID" value="NZ_CP043030.1"/>
</dbReference>
<evidence type="ECO:0000313" key="2">
    <source>
        <dbReference type="EMBL" id="QFJ56358.1"/>
    </source>
</evidence>
<organism evidence="2 3">
    <name type="scientific">Pseudobutyrivibrio xylanivorans</name>
    <dbReference type="NCBI Taxonomy" id="185007"/>
    <lineage>
        <taxon>Bacteria</taxon>
        <taxon>Bacillati</taxon>
        <taxon>Bacillota</taxon>
        <taxon>Clostridia</taxon>
        <taxon>Lachnospirales</taxon>
        <taxon>Lachnospiraceae</taxon>
        <taxon>Pseudobutyrivibrio</taxon>
    </lineage>
</organism>
<keyword evidence="1" id="KW-0175">Coiled coil</keyword>
<dbReference type="EMBL" id="CP043030">
    <property type="protein sequence ID" value="QFJ56358.1"/>
    <property type="molecule type" value="Genomic_DNA"/>
</dbReference>
<sequence>MPYIPDEHKQYNLLPTARKNGWEVFEYDSRLLSELEDLGCKELIPYHPASYETYFEEIDEYKKKFPELEEKLEEYKQSIIHVNDKSTWGIVRYNGESNLNFTKGQCYFVPIFENNGKYIIGGVIDDEEPASYAGFSGATEARTHETEDGVVLLDQVDFSMPTFEIVVDYKNVLASKPNMFTLPKEEKLVLTGELFKTKYGTVLVFNEQDCILKVGNIICYEGADYVIKQVIPPSKPDVKWSIVIEAQYETPI</sequence>
<feature type="coiled-coil region" evidence="1">
    <location>
        <begin position="51"/>
        <end position="85"/>
    </location>
</feature>
<gene>
    <name evidence="2" type="ORF">FXF36_15700</name>
</gene>
<protein>
    <submittedName>
        <fullName evidence="2">Uncharacterized protein</fullName>
    </submittedName>
</protein>
<accession>A0A5P6VVE6</accession>
<evidence type="ECO:0000313" key="3">
    <source>
        <dbReference type="Proteomes" id="UP000327030"/>
    </source>
</evidence>
<reference evidence="3" key="1">
    <citation type="submission" date="2019-08" db="EMBL/GenBank/DDBJ databases">
        <title>Complete Genome Sequence of the Polysaccharide-Degrading Rumen Bacterium Pseudobutyrivibrio xylanivorans MA3014.</title>
        <authorList>
            <person name="Palevich N."/>
            <person name="Maclean P.H."/>
            <person name="Kelly W.J."/>
            <person name="Leahy S.C."/>
            <person name="Rakonjac J."/>
            <person name="Attwood G.T."/>
        </authorList>
    </citation>
    <scope>NUCLEOTIDE SEQUENCE [LARGE SCALE GENOMIC DNA]</scope>
    <source>
        <strain evidence="3">MA3014</strain>
    </source>
</reference>
<dbReference type="AlphaFoldDB" id="A0A5P6VVE6"/>
<name>A0A5P6VVE6_PSEXY</name>
<evidence type="ECO:0000256" key="1">
    <source>
        <dbReference type="SAM" id="Coils"/>
    </source>
</evidence>
<dbReference type="Proteomes" id="UP000327030">
    <property type="component" value="Chromosome PxyII"/>
</dbReference>
<dbReference type="KEGG" id="pxv:FXF36_15700"/>